<dbReference type="RefSeq" id="WP_161048133.1">
    <property type="nucleotide sequence ID" value="NZ_WWCR01000069.1"/>
</dbReference>
<evidence type="ECO:0000313" key="4">
    <source>
        <dbReference type="Proteomes" id="UP000469734"/>
    </source>
</evidence>
<dbReference type="Proteomes" id="UP000466332">
    <property type="component" value="Unassembled WGS sequence"/>
</dbReference>
<dbReference type="Gene3D" id="1.10.1660.10">
    <property type="match status" value="1"/>
</dbReference>
<evidence type="ECO:0000313" key="1">
    <source>
        <dbReference type="EMBL" id="MYM76144.1"/>
    </source>
</evidence>
<evidence type="ECO:0000313" key="3">
    <source>
        <dbReference type="Proteomes" id="UP000466332"/>
    </source>
</evidence>
<accession>A0A7X4H7R5</accession>
<dbReference type="EMBL" id="WWCR01000069">
    <property type="protein sequence ID" value="MYM76144.1"/>
    <property type="molecule type" value="Genomic_DNA"/>
</dbReference>
<name>A0A7X4H7R5_9BURK</name>
<proteinExistence type="predicted"/>
<comment type="caution">
    <text evidence="1">The sequence shown here is derived from an EMBL/GenBank/DDBJ whole genome shotgun (WGS) entry which is preliminary data.</text>
</comment>
<evidence type="ECO:0000313" key="2">
    <source>
        <dbReference type="EMBL" id="MYN43285.1"/>
    </source>
</evidence>
<dbReference type="EMBL" id="WWCS01000040">
    <property type="protein sequence ID" value="MYN43285.1"/>
    <property type="molecule type" value="Genomic_DNA"/>
</dbReference>
<reference evidence="3 4" key="1">
    <citation type="submission" date="2019-12" db="EMBL/GenBank/DDBJ databases">
        <title>Novel species isolated from a subtropical stream in China.</title>
        <authorList>
            <person name="Lu H."/>
        </authorList>
    </citation>
    <scope>NUCLEOTIDE SEQUENCE [LARGE SCALE GENOMIC DNA]</scope>
    <source>
        <strain evidence="2 3">FT109W</strain>
        <strain evidence="1 4">FT134W</strain>
    </source>
</reference>
<dbReference type="AlphaFoldDB" id="A0A7X4H7R5"/>
<keyword evidence="3" id="KW-1185">Reference proteome</keyword>
<gene>
    <name evidence="2" type="ORF">GTP55_28475</name>
    <name evidence="1" type="ORF">GTP56_28680</name>
</gene>
<protein>
    <submittedName>
        <fullName evidence="1">MerR family transcriptional regulator</fullName>
    </submittedName>
</protein>
<organism evidence="1 4">
    <name type="scientific">Duganella margarita</name>
    <dbReference type="NCBI Taxonomy" id="2692170"/>
    <lineage>
        <taxon>Bacteria</taxon>
        <taxon>Pseudomonadati</taxon>
        <taxon>Pseudomonadota</taxon>
        <taxon>Betaproteobacteria</taxon>
        <taxon>Burkholderiales</taxon>
        <taxon>Oxalobacteraceae</taxon>
        <taxon>Telluria group</taxon>
        <taxon>Duganella</taxon>
    </lineage>
</organism>
<sequence length="105" mass="11436">MATTIVTAVVIDGDAALTLEELAQACAVEPDWVVARVRTGILLDERASTEHSTVWRFSSADLVRARRLCQIERAFDANDDVAALVVDLSEEIRRLRGKLSAAGVQ</sequence>
<dbReference type="Proteomes" id="UP000469734">
    <property type="component" value="Unassembled WGS sequence"/>
</dbReference>